<keyword evidence="4 8" id="KW-0547">Nucleotide-binding</keyword>
<dbReference type="Pfam" id="PF12327">
    <property type="entry name" value="FtsZ_C"/>
    <property type="match status" value="1"/>
</dbReference>
<feature type="binding site" evidence="8">
    <location>
        <position position="144"/>
    </location>
    <ligand>
        <name>GTP</name>
        <dbReference type="ChEBI" id="CHEBI:37565"/>
    </ligand>
</feature>
<dbReference type="InterPro" id="IPR037103">
    <property type="entry name" value="Tubulin/FtsZ-like_C"/>
</dbReference>
<dbReference type="HAMAP" id="MF_00909">
    <property type="entry name" value="FtsZ"/>
    <property type="match status" value="1"/>
</dbReference>
<feature type="domain" description="Tubulin/FtsZ 2-layer sandwich" evidence="12">
    <location>
        <begin position="208"/>
        <end position="325"/>
    </location>
</feature>
<comment type="function">
    <text evidence="8">Essential cell division protein that forms a contractile ring structure (Z ring) at the future cell division site. The regulation of the ring assembly controls the timing and the location of cell division. One of the functions of the FtsZ ring is to recruit other cell division proteins to the septum to produce a new cell wall between the dividing cells. Binds GTP and shows GTPase activity.</text>
</comment>
<organism evidence="13 14">
    <name type="scientific">Subdoligranulum variabile</name>
    <dbReference type="NCBI Taxonomy" id="214851"/>
    <lineage>
        <taxon>Bacteria</taxon>
        <taxon>Bacillati</taxon>
        <taxon>Bacillota</taxon>
        <taxon>Clostridia</taxon>
        <taxon>Eubacteriales</taxon>
        <taxon>Oscillospiraceae</taxon>
        <taxon>Subdoligranulum</taxon>
    </lineage>
</organism>
<feature type="binding site" evidence="8">
    <location>
        <position position="188"/>
    </location>
    <ligand>
        <name>GTP</name>
        <dbReference type="ChEBI" id="CHEBI:37565"/>
    </ligand>
</feature>
<feature type="binding site" evidence="8">
    <location>
        <begin position="22"/>
        <end position="26"/>
    </location>
    <ligand>
        <name>GTP</name>
        <dbReference type="ChEBI" id="CHEBI:37565"/>
    </ligand>
</feature>
<comment type="subcellular location">
    <subcellularLocation>
        <location evidence="8">Cytoplasm</location>
    </subcellularLocation>
    <text evidence="8">Assembles at midcell at the inner surface of the cytoplasmic membrane.</text>
</comment>
<evidence type="ECO:0000313" key="13">
    <source>
        <dbReference type="EMBL" id="MBS5331188.1"/>
    </source>
</evidence>
<reference evidence="13" key="1">
    <citation type="submission" date="2021-02" db="EMBL/GenBank/DDBJ databases">
        <title>Infant gut strain persistence is associated with maternal origin, phylogeny, and functional potential including surface adhesion and iron acquisition.</title>
        <authorList>
            <person name="Lou Y.C."/>
        </authorList>
    </citation>
    <scope>NUCLEOTIDE SEQUENCE</scope>
    <source>
        <strain evidence="13">L3_101_000M1_dasL3_101_000M1_concoct_87</strain>
    </source>
</reference>
<evidence type="ECO:0000256" key="10">
    <source>
        <dbReference type="SAM" id="MobiDB-lite"/>
    </source>
</evidence>
<dbReference type="InterPro" id="IPR003008">
    <property type="entry name" value="Tubulin_FtsZ_GTPase"/>
</dbReference>
<dbReference type="PROSITE" id="PS01134">
    <property type="entry name" value="FTSZ_1"/>
    <property type="match status" value="1"/>
</dbReference>
<dbReference type="SMART" id="SM00864">
    <property type="entry name" value="Tubulin"/>
    <property type="match status" value="1"/>
</dbReference>
<dbReference type="InterPro" id="IPR024757">
    <property type="entry name" value="FtsZ_C"/>
</dbReference>
<keyword evidence="6 8" id="KW-0717">Septation</keyword>
<feature type="region of interest" description="Disordered" evidence="10">
    <location>
        <begin position="336"/>
        <end position="400"/>
    </location>
</feature>
<comment type="caution">
    <text evidence="13">The sequence shown here is derived from an EMBL/GenBank/DDBJ whole genome shotgun (WGS) entry which is preliminary data.</text>
</comment>
<sequence>MAFVLDEEMQNVTNIKVIGVGGGGGNAVNRMVEAGLSGVEFVAMNTDQQALLNSKATQKVQLGAKLTKGRGAGADPEIGQRAAEESKDEITNSLKGAQMVFITAGMGGGTGTGAAPVVAETAHDLGILTVGIVTKPFAFEGKRKMAQAEQGIASLMMHVDSLIVIPNERLKLISQEKITLMNAFEAADNVLRQGVESISSLINIPAFINLDFADVRSIMKDAGFAHMGVGVAKGAGKAENAAKAAISSPLLETSIAGARGVIINITSSPDIGLEDVETAASMITQSAHPDANIIWGTAFDERLSDEMSITVVATGFESTPEVDEPIQAHVDAKRAAAAQPAAQQPVQQSDAPARPVQPAQQQINPVMPNPIFTQSFSTGMDTPVAAQPAAPAEEEDDGDYFDDLLSILNKRS</sequence>
<dbReference type="GO" id="GO:0043093">
    <property type="term" value="P:FtsZ-dependent cytokinesis"/>
    <property type="evidence" value="ECO:0007669"/>
    <property type="project" value="UniProtKB-UniRule"/>
</dbReference>
<dbReference type="Gene3D" id="3.30.1330.20">
    <property type="entry name" value="Tubulin/FtsZ, C-terminal domain"/>
    <property type="match status" value="1"/>
</dbReference>
<dbReference type="InterPro" id="IPR020805">
    <property type="entry name" value="Cell_div_FtsZ_CS"/>
</dbReference>
<evidence type="ECO:0000256" key="6">
    <source>
        <dbReference type="ARBA" id="ARBA00023210"/>
    </source>
</evidence>
<dbReference type="InterPro" id="IPR008280">
    <property type="entry name" value="Tub_FtsZ_C"/>
</dbReference>
<dbReference type="CDD" id="cd02201">
    <property type="entry name" value="FtsZ_type1"/>
    <property type="match status" value="1"/>
</dbReference>
<dbReference type="EMBL" id="JAGZGG010000002">
    <property type="protein sequence ID" value="MBS5331188.1"/>
    <property type="molecule type" value="Genomic_DNA"/>
</dbReference>
<dbReference type="InterPro" id="IPR000158">
    <property type="entry name" value="Cell_div_FtsZ"/>
</dbReference>
<dbReference type="InterPro" id="IPR036525">
    <property type="entry name" value="Tubulin/FtsZ_GTPase_sf"/>
</dbReference>
<dbReference type="Gene3D" id="3.40.50.1440">
    <property type="entry name" value="Tubulin/FtsZ, GTPase domain"/>
    <property type="match status" value="1"/>
</dbReference>
<evidence type="ECO:0000256" key="5">
    <source>
        <dbReference type="ARBA" id="ARBA00023134"/>
    </source>
</evidence>
<dbReference type="GO" id="GO:0005525">
    <property type="term" value="F:GTP binding"/>
    <property type="evidence" value="ECO:0007669"/>
    <property type="project" value="UniProtKB-UniRule"/>
</dbReference>
<feature type="compositionally biased region" description="Polar residues" evidence="10">
    <location>
        <begin position="371"/>
        <end position="380"/>
    </location>
</feature>
<proteinExistence type="inferred from homology"/>
<comment type="similarity">
    <text evidence="1 8">Belongs to the FtsZ family.</text>
</comment>
<evidence type="ECO:0000256" key="9">
    <source>
        <dbReference type="NCBIfam" id="TIGR00065"/>
    </source>
</evidence>
<gene>
    <name evidence="8 13" type="primary">ftsZ</name>
    <name evidence="13" type="ORF">KHY36_01500</name>
</gene>
<dbReference type="PANTHER" id="PTHR30314:SF3">
    <property type="entry name" value="MITOCHONDRIAL DIVISION PROTEIN FSZA"/>
    <property type="match status" value="1"/>
</dbReference>
<protein>
    <recommendedName>
        <fullName evidence="8 9">Cell division protein FtsZ</fullName>
    </recommendedName>
</protein>
<evidence type="ECO:0000313" key="14">
    <source>
        <dbReference type="Proteomes" id="UP000759273"/>
    </source>
</evidence>
<comment type="subunit">
    <text evidence="8">Homodimer. Polymerizes to form a dynamic ring structure in a strictly GTP-dependent manner. Interacts directly with several other division proteins.</text>
</comment>
<dbReference type="SUPFAM" id="SSF52490">
    <property type="entry name" value="Tubulin nucleotide-binding domain-like"/>
    <property type="match status" value="1"/>
</dbReference>
<dbReference type="PRINTS" id="PR00423">
    <property type="entry name" value="CELLDVISFTSZ"/>
</dbReference>
<evidence type="ECO:0000256" key="7">
    <source>
        <dbReference type="ARBA" id="ARBA00023306"/>
    </source>
</evidence>
<dbReference type="InterPro" id="IPR018316">
    <property type="entry name" value="Tubulin/FtsZ_2-layer-sand-dom"/>
</dbReference>
<feature type="binding site" evidence="8">
    <location>
        <begin position="109"/>
        <end position="111"/>
    </location>
    <ligand>
        <name>GTP</name>
        <dbReference type="ChEBI" id="CHEBI:37565"/>
    </ligand>
</feature>
<evidence type="ECO:0000256" key="1">
    <source>
        <dbReference type="ARBA" id="ARBA00009690"/>
    </source>
</evidence>
<keyword evidence="3 8" id="KW-0132">Cell division</keyword>
<evidence type="ECO:0000256" key="4">
    <source>
        <dbReference type="ARBA" id="ARBA00022741"/>
    </source>
</evidence>
<dbReference type="Pfam" id="PF00091">
    <property type="entry name" value="Tubulin"/>
    <property type="match status" value="1"/>
</dbReference>
<name>A0A943HGQ3_9FIRM</name>
<dbReference type="GO" id="GO:0032153">
    <property type="term" value="C:cell division site"/>
    <property type="evidence" value="ECO:0007669"/>
    <property type="project" value="UniProtKB-UniRule"/>
</dbReference>
<keyword evidence="2 8" id="KW-0963">Cytoplasm</keyword>
<dbReference type="Proteomes" id="UP000759273">
    <property type="component" value="Unassembled WGS sequence"/>
</dbReference>
<keyword evidence="5 8" id="KW-0342">GTP-binding</keyword>
<dbReference type="GO" id="GO:0005737">
    <property type="term" value="C:cytoplasm"/>
    <property type="evidence" value="ECO:0007669"/>
    <property type="project" value="UniProtKB-SubCell"/>
</dbReference>
<dbReference type="InterPro" id="IPR045061">
    <property type="entry name" value="FtsZ/CetZ"/>
</dbReference>
<dbReference type="NCBIfam" id="TIGR00065">
    <property type="entry name" value="ftsZ"/>
    <property type="match status" value="1"/>
</dbReference>
<evidence type="ECO:0000256" key="3">
    <source>
        <dbReference type="ARBA" id="ARBA00022618"/>
    </source>
</evidence>
<dbReference type="AlphaFoldDB" id="A0A943HGQ3"/>
<evidence type="ECO:0000256" key="8">
    <source>
        <dbReference type="HAMAP-Rule" id="MF_00909"/>
    </source>
</evidence>
<dbReference type="PANTHER" id="PTHR30314">
    <property type="entry name" value="CELL DIVISION PROTEIN FTSZ-RELATED"/>
    <property type="match status" value="1"/>
</dbReference>
<accession>A0A943HGQ3</accession>
<dbReference type="GO" id="GO:0003924">
    <property type="term" value="F:GTPase activity"/>
    <property type="evidence" value="ECO:0007669"/>
    <property type="project" value="UniProtKB-UniRule"/>
</dbReference>
<feature type="binding site" evidence="8">
    <location>
        <position position="140"/>
    </location>
    <ligand>
        <name>GTP</name>
        <dbReference type="ChEBI" id="CHEBI:37565"/>
    </ligand>
</feature>
<evidence type="ECO:0000256" key="2">
    <source>
        <dbReference type="ARBA" id="ARBA00022490"/>
    </source>
</evidence>
<dbReference type="SMART" id="SM00865">
    <property type="entry name" value="Tubulin_C"/>
    <property type="match status" value="1"/>
</dbReference>
<feature type="compositionally biased region" description="Low complexity" evidence="10">
    <location>
        <begin position="336"/>
        <end position="362"/>
    </location>
</feature>
<dbReference type="SUPFAM" id="SSF55307">
    <property type="entry name" value="Tubulin C-terminal domain-like"/>
    <property type="match status" value="1"/>
</dbReference>
<evidence type="ECO:0000259" key="12">
    <source>
        <dbReference type="SMART" id="SM00865"/>
    </source>
</evidence>
<dbReference type="GO" id="GO:0051258">
    <property type="term" value="P:protein polymerization"/>
    <property type="evidence" value="ECO:0007669"/>
    <property type="project" value="UniProtKB-UniRule"/>
</dbReference>
<keyword evidence="7 8" id="KW-0131">Cell cycle</keyword>
<dbReference type="FunFam" id="3.40.50.1440:FF:000023">
    <property type="entry name" value="Cell division protein FtsZ"/>
    <property type="match status" value="1"/>
</dbReference>
<feature type="domain" description="Tubulin/FtsZ GTPase" evidence="11">
    <location>
        <begin position="14"/>
        <end position="206"/>
    </location>
</feature>
<dbReference type="GO" id="GO:0000917">
    <property type="term" value="P:division septum assembly"/>
    <property type="evidence" value="ECO:0007669"/>
    <property type="project" value="UniProtKB-KW"/>
</dbReference>
<evidence type="ECO:0000259" key="11">
    <source>
        <dbReference type="SMART" id="SM00864"/>
    </source>
</evidence>